<keyword evidence="1" id="KW-0472">Membrane</keyword>
<proteinExistence type="predicted"/>
<dbReference type="PATRIC" id="fig|1216932.3.peg.1186"/>
<dbReference type="STRING" id="1216932.CM240_1194"/>
<organism evidence="2 3">
    <name type="scientific">Clostridium bornimense</name>
    <dbReference type="NCBI Taxonomy" id="1216932"/>
    <lineage>
        <taxon>Bacteria</taxon>
        <taxon>Bacillati</taxon>
        <taxon>Bacillota</taxon>
        <taxon>Clostridia</taxon>
        <taxon>Eubacteriales</taxon>
        <taxon>Clostridiaceae</taxon>
        <taxon>Clostridium</taxon>
    </lineage>
</organism>
<accession>W6RVK0</accession>
<evidence type="ECO:0000313" key="2">
    <source>
        <dbReference type="EMBL" id="CDM68358.1"/>
    </source>
</evidence>
<gene>
    <name evidence="2" type="ORF">CM240_1194</name>
</gene>
<dbReference type="eggNOG" id="COG2133">
    <property type="taxonomic scope" value="Bacteria"/>
</dbReference>
<sequence>MNKKIGIFLVVSLILGSLVGYKYSAGYDIQKESDHGEVNLKGKDIKGAVDFVFDDKENIYIAFPHEIKKITSSGDSKRVYGDEDEIYSIEYSKGIIYAYIGNEVKSVDLDSYEVKSLVKGIPNIGDYKEGEIKLNRNKLYISVGANTNSGIVGEDNIWSSAYEESCDLPTYGVTLRGINYGDTGAFVPKGSITKKNQKVKGNNIGNASVITYDLTNKEISTYGYGIRNVKGMDFDKGGNLYAGVGGMEDRGSRPVKGDYDYIYKIEKGGWYGWPDYSGGDSLDSPRFNCSLLLNEVPTINPPSPLYANKNVSSIESLSIKDNIIYFIDNKDKVLKSLNLFGATTGELKFPDDFNLKKVKIHNNNIYILENGEGMIFKYDIDSIGKKYDNIIVLLLIIILIIIVAMIILLKRSLVKSKELRMKKCEK</sequence>
<name>W6RVK0_9CLOT</name>
<feature type="transmembrane region" description="Helical" evidence="1">
    <location>
        <begin position="390"/>
        <end position="409"/>
    </location>
</feature>
<dbReference type="InterPro" id="IPR011042">
    <property type="entry name" value="6-blade_b-propeller_TolB-like"/>
</dbReference>
<keyword evidence="3" id="KW-1185">Reference proteome</keyword>
<dbReference type="OrthoDB" id="9770043at2"/>
<evidence type="ECO:0000256" key="1">
    <source>
        <dbReference type="SAM" id="Phobius"/>
    </source>
</evidence>
<dbReference type="KEGG" id="clt:CM240_1194"/>
<protein>
    <submittedName>
        <fullName evidence="2">Uncharacterized protein</fullName>
    </submittedName>
</protein>
<dbReference type="Proteomes" id="UP000019426">
    <property type="component" value="Chromosome M2/40_rep1"/>
</dbReference>
<reference evidence="2 3" key="1">
    <citation type="submission" date="2013-11" db="EMBL/GenBank/DDBJ databases">
        <title>Complete genome sequence of Clostridum sp. M2/40.</title>
        <authorList>
            <person name="Wibberg D."/>
            <person name="Puehler A."/>
            <person name="Schlueter A."/>
        </authorList>
    </citation>
    <scope>NUCLEOTIDE SEQUENCE [LARGE SCALE GENOMIC DNA]</scope>
    <source>
        <strain evidence="3">M2/40</strain>
    </source>
</reference>
<dbReference type="EMBL" id="HG917868">
    <property type="protein sequence ID" value="CDM68358.1"/>
    <property type="molecule type" value="Genomic_DNA"/>
</dbReference>
<evidence type="ECO:0000313" key="3">
    <source>
        <dbReference type="Proteomes" id="UP000019426"/>
    </source>
</evidence>
<dbReference type="RefSeq" id="WP_051483723.1">
    <property type="nucleotide sequence ID" value="NZ_HG917868.1"/>
</dbReference>
<keyword evidence="1" id="KW-1133">Transmembrane helix</keyword>
<dbReference type="SUPFAM" id="SSF50952">
    <property type="entry name" value="Soluble quinoprotein glucose dehydrogenase"/>
    <property type="match status" value="1"/>
</dbReference>
<keyword evidence="1" id="KW-0812">Transmembrane</keyword>
<dbReference type="AlphaFoldDB" id="W6RVK0"/>
<dbReference type="HOGENOM" id="CLU_030947_1_0_9"/>
<dbReference type="InterPro" id="IPR011041">
    <property type="entry name" value="Quinoprot_gluc/sorb_DH_b-prop"/>
</dbReference>
<dbReference type="Gene3D" id="2.120.10.30">
    <property type="entry name" value="TolB, C-terminal domain"/>
    <property type="match status" value="1"/>
</dbReference>